<accession>A0A840NIR2</accession>
<dbReference type="AlphaFoldDB" id="A0A840NIR2"/>
<evidence type="ECO:0000313" key="1">
    <source>
        <dbReference type="EMBL" id="MBB5070073.1"/>
    </source>
</evidence>
<evidence type="ECO:0000313" key="2">
    <source>
        <dbReference type="Proteomes" id="UP000580474"/>
    </source>
</evidence>
<name>A0A840NIR2_9PSEU</name>
<dbReference type="Proteomes" id="UP000580474">
    <property type="component" value="Unassembled WGS sequence"/>
</dbReference>
<gene>
    <name evidence="1" type="ORF">BJ969_003161</name>
</gene>
<keyword evidence="2" id="KW-1185">Reference proteome</keyword>
<dbReference type="RefSeq" id="WP_184479652.1">
    <property type="nucleotide sequence ID" value="NZ_JACHIV010000001.1"/>
</dbReference>
<organism evidence="1 2">
    <name type="scientific">Saccharopolyspora gloriosae</name>
    <dbReference type="NCBI Taxonomy" id="455344"/>
    <lineage>
        <taxon>Bacteria</taxon>
        <taxon>Bacillati</taxon>
        <taxon>Actinomycetota</taxon>
        <taxon>Actinomycetes</taxon>
        <taxon>Pseudonocardiales</taxon>
        <taxon>Pseudonocardiaceae</taxon>
        <taxon>Saccharopolyspora</taxon>
    </lineage>
</organism>
<proteinExistence type="predicted"/>
<reference evidence="1 2" key="1">
    <citation type="submission" date="2020-08" db="EMBL/GenBank/DDBJ databases">
        <title>Sequencing the genomes of 1000 actinobacteria strains.</title>
        <authorList>
            <person name="Klenk H.-P."/>
        </authorList>
    </citation>
    <scope>NUCLEOTIDE SEQUENCE [LARGE SCALE GENOMIC DNA]</scope>
    <source>
        <strain evidence="1 2">DSM 45582</strain>
    </source>
</reference>
<dbReference type="EMBL" id="JACHIV010000001">
    <property type="protein sequence ID" value="MBB5070073.1"/>
    <property type="molecule type" value="Genomic_DNA"/>
</dbReference>
<protein>
    <submittedName>
        <fullName evidence="1">Uncharacterized protein</fullName>
    </submittedName>
</protein>
<sequence length="196" mass="21484">MAANPSLTMHGSISAVLGDIGHDVAGLFEIMAWAEEEIEAARQRHAVDADTLWHSFTLLVPRHELMSTEFVYRSHAVEILERVAAGEDTRTATAAEVCCVLAQASQVTPLNSVASGLYCRMWQRAFPDQPLFWDTHDAHEALEGARIDELEATTRRKAASPDRALAEIVCTGRHHGEPVDCTYATGHGKEHLDLAS</sequence>
<comment type="caution">
    <text evidence="1">The sequence shown here is derived from an EMBL/GenBank/DDBJ whole genome shotgun (WGS) entry which is preliminary data.</text>
</comment>